<dbReference type="EMBL" id="JAHHIF010000046">
    <property type="protein sequence ID" value="MBW4547701.1"/>
    <property type="molecule type" value="Genomic_DNA"/>
</dbReference>
<name>A0A951PQ36_9CYAN</name>
<gene>
    <name evidence="2" type="ORF">KME25_25150</name>
</gene>
<reference evidence="2" key="2">
    <citation type="journal article" date="2022" name="Microbiol. Resour. Announc.">
        <title>Metagenome Sequencing to Explore Phylogenomics of Terrestrial Cyanobacteria.</title>
        <authorList>
            <person name="Ward R.D."/>
            <person name="Stajich J.E."/>
            <person name="Johansen J.R."/>
            <person name="Huntemann M."/>
            <person name="Clum A."/>
            <person name="Foster B."/>
            <person name="Foster B."/>
            <person name="Roux S."/>
            <person name="Palaniappan K."/>
            <person name="Varghese N."/>
            <person name="Mukherjee S."/>
            <person name="Reddy T.B.K."/>
            <person name="Daum C."/>
            <person name="Copeland A."/>
            <person name="Chen I.A."/>
            <person name="Ivanova N.N."/>
            <person name="Kyrpides N.C."/>
            <person name="Shapiro N."/>
            <person name="Eloe-Fadrosh E.A."/>
            <person name="Pietrasiak N."/>
        </authorList>
    </citation>
    <scope>NUCLEOTIDE SEQUENCE</scope>
    <source>
        <strain evidence="2">CPER-KK1</strain>
    </source>
</reference>
<sequence>MRLQIIAEKAIALYVALIMLICRCVAFIPDEGKLSLNLEGIYPKPAYLTVF</sequence>
<evidence type="ECO:0000256" key="1">
    <source>
        <dbReference type="SAM" id="Phobius"/>
    </source>
</evidence>
<evidence type="ECO:0000313" key="2">
    <source>
        <dbReference type="EMBL" id="MBW4547701.1"/>
    </source>
</evidence>
<accession>A0A951PQ36</accession>
<proteinExistence type="predicted"/>
<dbReference type="Proteomes" id="UP000753908">
    <property type="component" value="Unassembled WGS sequence"/>
</dbReference>
<protein>
    <submittedName>
        <fullName evidence="2">Uncharacterized protein</fullName>
    </submittedName>
</protein>
<keyword evidence="1" id="KW-1133">Transmembrane helix</keyword>
<dbReference type="AlphaFoldDB" id="A0A951PQ36"/>
<feature type="transmembrane region" description="Helical" evidence="1">
    <location>
        <begin position="12"/>
        <end position="29"/>
    </location>
</feature>
<organism evidence="2 3">
    <name type="scientific">Symplocastrum torsivum CPER-KK1</name>
    <dbReference type="NCBI Taxonomy" id="450513"/>
    <lineage>
        <taxon>Bacteria</taxon>
        <taxon>Bacillati</taxon>
        <taxon>Cyanobacteriota</taxon>
        <taxon>Cyanophyceae</taxon>
        <taxon>Oscillatoriophycideae</taxon>
        <taxon>Oscillatoriales</taxon>
        <taxon>Microcoleaceae</taxon>
        <taxon>Symplocastrum</taxon>
    </lineage>
</organism>
<comment type="caution">
    <text evidence="2">The sequence shown here is derived from an EMBL/GenBank/DDBJ whole genome shotgun (WGS) entry which is preliminary data.</text>
</comment>
<keyword evidence="1" id="KW-0812">Transmembrane</keyword>
<evidence type="ECO:0000313" key="3">
    <source>
        <dbReference type="Proteomes" id="UP000753908"/>
    </source>
</evidence>
<keyword evidence="1" id="KW-0472">Membrane</keyword>
<reference evidence="2" key="1">
    <citation type="submission" date="2021-05" db="EMBL/GenBank/DDBJ databases">
        <authorList>
            <person name="Pietrasiak N."/>
            <person name="Ward R."/>
            <person name="Stajich J.E."/>
            <person name="Kurbessoian T."/>
        </authorList>
    </citation>
    <scope>NUCLEOTIDE SEQUENCE</scope>
    <source>
        <strain evidence="2">CPER-KK1</strain>
    </source>
</reference>